<organism evidence="1 2">
    <name type="scientific">Ogataea philodendri</name>
    <dbReference type="NCBI Taxonomy" id="1378263"/>
    <lineage>
        <taxon>Eukaryota</taxon>
        <taxon>Fungi</taxon>
        <taxon>Dikarya</taxon>
        <taxon>Ascomycota</taxon>
        <taxon>Saccharomycotina</taxon>
        <taxon>Pichiomycetes</taxon>
        <taxon>Pichiales</taxon>
        <taxon>Pichiaceae</taxon>
        <taxon>Ogataea</taxon>
    </lineage>
</organism>
<reference evidence="1" key="1">
    <citation type="journal article" date="2021" name="Open Biol.">
        <title>Shared evolutionary footprints suggest mitochondrial oxidative damage underlies multiple complex I losses in fungi.</title>
        <authorList>
            <person name="Schikora-Tamarit M.A."/>
            <person name="Marcet-Houben M."/>
            <person name="Nosek J."/>
            <person name="Gabaldon T."/>
        </authorList>
    </citation>
    <scope>NUCLEOTIDE SEQUENCE</scope>
    <source>
        <strain evidence="1">CBS6075</strain>
    </source>
</reference>
<name>A0A9P8PHF2_9ASCO</name>
<dbReference type="RefSeq" id="XP_046064608.1">
    <property type="nucleotide sequence ID" value="XM_046206511.1"/>
</dbReference>
<comment type="caution">
    <text evidence="1">The sequence shown here is derived from an EMBL/GenBank/DDBJ whole genome shotgun (WGS) entry which is preliminary data.</text>
</comment>
<keyword evidence="2" id="KW-1185">Reference proteome</keyword>
<reference evidence="1" key="2">
    <citation type="submission" date="2021-01" db="EMBL/GenBank/DDBJ databases">
        <authorList>
            <person name="Schikora-Tamarit M.A."/>
        </authorList>
    </citation>
    <scope>NUCLEOTIDE SEQUENCE</scope>
    <source>
        <strain evidence="1">CBS6075</strain>
    </source>
</reference>
<evidence type="ECO:0000313" key="1">
    <source>
        <dbReference type="EMBL" id="KAH3671309.1"/>
    </source>
</evidence>
<dbReference type="GeneID" id="70232500"/>
<sequence length="305" mass="33816">MSTAVLNAANPAQPIMVDVGPLLIARPPPVMHPAMVPFQRSFLARKDSIPHSTPEKISPMYPKFFAEDHVRRPISLNWIFTCCLNGKSAICCAGLCPGPIPGATSYAIEAMNKPKKPPRTNPDTPDITAFPGHDEMNSIICLAPCSACSSWVISWRDRFGGGNVDLRLCSWNDNFEFTVLGVLSDLGFTQVVSQVVTFGTPGDIVDVTECIDVQNVDVSWTQQQVLNKTSEHVTRVQEDERSNEVESICARGCNDQITEFCLCKYQFHAEIVGMVLDDCLDTLYCHEHGSKDHVNHEYCEKCHNN</sequence>
<protein>
    <submittedName>
        <fullName evidence="1">Uncharacterized protein</fullName>
    </submittedName>
</protein>
<dbReference type="EMBL" id="JAEUBE010000070">
    <property type="protein sequence ID" value="KAH3671309.1"/>
    <property type="molecule type" value="Genomic_DNA"/>
</dbReference>
<dbReference type="AlphaFoldDB" id="A0A9P8PHF2"/>
<accession>A0A9P8PHF2</accession>
<gene>
    <name evidence="1" type="ORF">OGAPHI_000532</name>
</gene>
<dbReference type="Proteomes" id="UP000769157">
    <property type="component" value="Unassembled WGS sequence"/>
</dbReference>
<proteinExistence type="predicted"/>
<evidence type="ECO:0000313" key="2">
    <source>
        <dbReference type="Proteomes" id="UP000769157"/>
    </source>
</evidence>